<keyword evidence="3" id="KW-1185">Reference proteome</keyword>
<sequence>MYDALQTTVDLTGPAILQGILLITDGEIWEEEEIFELMGVSNHRVFAVGVGSAVLEGFLRRLADMTGGACELVVPNEEMSEKSSAISSGSFCLVPRFPCAGHNHLTKPSPASSAPLSPATRFMRSPDSASNRQAPLFVISKQRMAIRSRKRSNCARHLRNNVSI</sequence>
<evidence type="ECO:0000256" key="1">
    <source>
        <dbReference type="SAM" id="MobiDB-lite"/>
    </source>
</evidence>
<accession>A0A1M5YTA6</accession>
<reference evidence="2 3" key="1">
    <citation type="submission" date="2016-11" db="EMBL/GenBank/DDBJ databases">
        <authorList>
            <person name="Jaros S."/>
            <person name="Januszkiewicz K."/>
            <person name="Wedrychowicz H."/>
        </authorList>
    </citation>
    <scope>NUCLEOTIDE SEQUENCE [LARGE SCALE GENOMIC DNA]</scope>
    <source>
        <strain evidence="2 3">DSM 9705</strain>
    </source>
</reference>
<dbReference type="STRING" id="1121409.SAMN02745124_04406"/>
<protein>
    <recommendedName>
        <fullName evidence="4">von Willebrand factor type A domain-containing protein</fullName>
    </recommendedName>
</protein>
<dbReference type="EMBL" id="FQXS01000056">
    <property type="protein sequence ID" value="SHI15034.1"/>
    <property type="molecule type" value="Genomic_DNA"/>
</dbReference>
<organism evidence="2 3">
    <name type="scientific">Desulfofustis glycolicus DSM 9705</name>
    <dbReference type="NCBI Taxonomy" id="1121409"/>
    <lineage>
        <taxon>Bacteria</taxon>
        <taxon>Pseudomonadati</taxon>
        <taxon>Thermodesulfobacteriota</taxon>
        <taxon>Desulfobulbia</taxon>
        <taxon>Desulfobulbales</taxon>
        <taxon>Desulfocapsaceae</taxon>
        <taxon>Desulfofustis</taxon>
    </lineage>
</organism>
<dbReference type="InterPro" id="IPR036465">
    <property type="entry name" value="vWFA_dom_sf"/>
</dbReference>
<proteinExistence type="predicted"/>
<dbReference type="SUPFAM" id="SSF53300">
    <property type="entry name" value="vWA-like"/>
    <property type="match status" value="1"/>
</dbReference>
<dbReference type="Proteomes" id="UP000184139">
    <property type="component" value="Unassembled WGS sequence"/>
</dbReference>
<name>A0A1M5YTA6_9BACT</name>
<dbReference type="PANTHER" id="PTHR45737">
    <property type="entry name" value="VON WILLEBRAND FACTOR A DOMAIN-CONTAINING PROTEIN 5A"/>
    <property type="match status" value="1"/>
</dbReference>
<dbReference type="AlphaFoldDB" id="A0A1M5YTA6"/>
<evidence type="ECO:0000313" key="2">
    <source>
        <dbReference type="EMBL" id="SHI15034.1"/>
    </source>
</evidence>
<feature type="region of interest" description="Disordered" evidence="1">
    <location>
        <begin position="108"/>
        <end position="129"/>
    </location>
</feature>
<gene>
    <name evidence="2" type="ORF">SAMN02745124_04406</name>
</gene>
<dbReference type="PANTHER" id="PTHR45737:SF6">
    <property type="entry name" value="VON WILLEBRAND FACTOR A DOMAIN-CONTAINING PROTEIN 5A"/>
    <property type="match status" value="1"/>
</dbReference>
<evidence type="ECO:0000313" key="3">
    <source>
        <dbReference type="Proteomes" id="UP000184139"/>
    </source>
</evidence>
<feature type="compositionally biased region" description="Low complexity" evidence="1">
    <location>
        <begin position="108"/>
        <end position="119"/>
    </location>
</feature>
<evidence type="ECO:0008006" key="4">
    <source>
        <dbReference type="Google" id="ProtNLM"/>
    </source>
</evidence>
<dbReference type="Gene3D" id="3.40.50.410">
    <property type="entry name" value="von Willebrand factor, type A domain"/>
    <property type="match status" value="1"/>
</dbReference>